<dbReference type="CDD" id="cd24013">
    <property type="entry name" value="ASKHA_ATPase_BT3980-like"/>
    <property type="match status" value="1"/>
</dbReference>
<dbReference type="EMBL" id="BMFD01000004">
    <property type="protein sequence ID" value="GGC36375.1"/>
    <property type="molecule type" value="Genomic_DNA"/>
</dbReference>
<dbReference type="Proteomes" id="UP000635885">
    <property type="component" value="Unassembled WGS sequence"/>
</dbReference>
<proteinExistence type="predicted"/>
<dbReference type="InterPro" id="IPR024213">
    <property type="entry name" value="DUF3822"/>
</dbReference>
<sequence length="275" mass="31642">MANSKENIQENIYSDKFDTQAVSSLSLFLFDEKYILLSKDINGDVSGIHQKFFADLKSLKFVIERDKLYALDVRKKVFLFQKPVALIPGLVFDSSHLPVYLGFSEENGNDVSYISSGIDSNNCYLVSKIGNELKEVFTGTSKQISFHHGAASFLSYILKDKNTYINQETFISVFSHGFYLAAFKNQKLTVFNVFDCDDRDSLMKYLFGITNHLNFDRKYCRVTVFGEYAALDLDQEFGRTYFKNFVLDQPKANQQYQLGAGIFQNSNLFEAFWEY</sequence>
<gene>
    <name evidence="1" type="ORF">GCM10010993_14010</name>
</gene>
<organism evidence="1 2">
    <name type="scientific">Belliella aquatica</name>
    <dbReference type="NCBI Taxonomy" id="1323734"/>
    <lineage>
        <taxon>Bacteria</taxon>
        <taxon>Pseudomonadati</taxon>
        <taxon>Bacteroidota</taxon>
        <taxon>Cytophagia</taxon>
        <taxon>Cytophagales</taxon>
        <taxon>Cyclobacteriaceae</taxon>
        <taxon>Belliella</taxon>
    </lineage>
</organism>
<reference evidence="2" key="1">
    <citation type="journal article" date="2019" name="Int. J. Syst. Evol. Microbiol.">
        <title>The Global Catalogue of Microorganisms (GCM) 10K type strain sequencing project: providing services to taxonomists for standard genome sequencing and annotation.</title>
        <authorList>
            <consortium name="The Broad Institute Genomics Platform"/>
            <consortium name="The Broad Institute Genome Sequencing Center for Infectious Disease"/>
            <person name="Wu L."/>
            <person name="Ma J."/>
        </authorList>
    </citation>
    <scope>NUCLEOTIDE SEQUENCE [LARGE SCALE GENOMIC DNA]</scope>
    <source>
        <strain evidence="2">CGMCC 1.12479</strain>
    </source>
</reference>
<dbReference type="Gene3D" id="3.30.420.250">
    <property type="match status" value="1"/>
</dbReference>
<accession>A0ABQ1MAD4</accession>
<dbReference type="RefSeq" id="WP_188441142.1">
    <property type="nucleotide sequence ID" value="NZ_BMFD01000004.1"/>
</dbReference>
<keyword evidence="2" id="KW-1185">Reference proteome</keyword>
<evidence type="ECO:0000313" key="1">
    <source>
        <dbReference type="EMBL" id="GGC36375.1"/>
    </source>
</evidence>
<evidence type="ECO:0000313" key="2">
    <source>
        <dbReference type="Proteomes" id="UP000635885"/>
    </source>
</evidence>
<dbReference type="Gene3D" id="3.30.420.260">
    <property type="match status" value="1"/>
</dbReference>
<evidence type="ECO:0008006" key="3">
    <source>
        <dbReference type="Google" id="ProtNLM"/>
    </source>
</evidence>
<protein>
    <recommendedName>
        <fullName evidence="3">DUF3822 family protein</fullName>
    </recommendedName>
</protein>
<dbReference type="Pfam" id="PF12864">
    <property type="entry name" value="DUF3822"/>
    <property type="match status" value="1"/>
</dbReference>
<name>A0ABQ1MAD4_9BACT</name>
<comment type="caution">
    <text evidence="1">The sequence shown here is derived from an EMBL/GenBank/DDBJ whole genome shotgun (WGS) entry which is preliminary data.</text>
</comment>